<dbReference type="OrthoDB" id="8590768at2"/>
<evidence type="ECO:0000256" key="1">
    <source>
        <dbReference type="SAM" id="Phobius"/>
    </source>
</evidence>
<accession>A0A377Q3S0</accession>
<evidence type="ECO:0000313" key="3">
    <source>
        <dbReference type="EMBL" id="STQ89350.1"/>
    </source>
</evidence>
<dbReference type="Pfam" id="PF01569">
    <property type="entry name" value="PAP2"/>
    <property type="match status" value="1"/>
</dbReference>
<keyword evidence="1" id="KW-0472">Membrane</keyword>
<dbReference type="Proteomes" id="UP000295794">
    <property type="component" value="Unassembled WGS sequence"/>
</dbReference>
<feature type="transmembrane region" description="Helical" evidence="1">
    <location>
        <begin position="12"/>
        <end position="30"/>
    </location>
</feature>
<sequence length="213" mass="23861">MLLNWFSITRLGEAGLLLPLAFALILGLALMRAHPLWAQFALRLLLAITITLISKIAFFAMGFGIPAINFIGFSGHTLLATAILPVLFAWVFISKEGCFSKAGLALGLIIAAIIGWSRLKVNAHSSSEVITGWLLGYMVVHPFWKARIQSFAPMKRLIPIAFTALVFIMWSHPQTAIHIPSYTWEQDIARWLIGHNKIYTRQDLHQKEESKQP</sequence>
<feature type="transmembrane region" description="Helical" evidence="1">
    <location>
        <begin position="156"/>
        <end position="173"/>
    </location>
</feature>
<feature type="transmembrane region" description="Helical" evidence="1">
    <location>
        <begin position="102"/>
        <end position="119"/>
    </location>
</feature>
<dbReference type="AlphaFoldDB" id="A0A377Q3S0"/>
<organism evidence="3 5">
    <name type="scientific">Iodobacter fluviatilis</name>
    <dbReference type="NCBI Taxonomy" id="537"/>
    <lineage>
        <taxon>Bacteria</taxon>
        <taxon>Pseudomonadati</taxon>
        <taxon>Pseudomonadota</taxon>
        <taxon>Betaproteobacteria</taxon>
        <taxon>Neisseriales</taxon>
        <taxon>Chitinibacteraceae</taxon>
        <taxon>Iodobacter</taxon>
    </lineage>
</organism>
<reference evidence="4 6" key="2">
    <citation type="submission" date="2019-03" db="EMBL/GenBank/DDBJ databases">
        <title>Genomic Encyclopedia of Type Strains, Phase IV (KMG-IV): sequencing the most valuable type-strain genomes for metagenomic binning, comparative biology and taxonomic classification.</title>
        <authorList>
            <person name="Goeker M."/>
        </authorList>
    </citation>
    <scope>NUCLEOTIDE SEQUENCE [LARGE SCALE GENOMIC DNA]</scope>
    <source>
        <strain evidence="4 6">DSM 3764</strain>
    </source>
</reference>
<dbReference type="EMBL" id="SMBT01000001">
    <property type="protein sequence ID" value="TCU90323.1"/>
    <property type="molecule type" value="Genomic_DNA"/>
</dbReference>
<feature type="transmembrane region" description="Helical" evidence="1">
    <location>
        <begin position="125"/>
        <end position="144"/>
    </location>
</feature>
<feature type="transmembrane region" description="Helical" evidence="1">
    <location>
        <begin position="71"/>
        <end position="93"/>
    </location>
</feature>
<gene>
    <name evidence="4" type="ORF">EV682_101349</name>
    <name evidence="3" type="ORF">NCTC11159_00367</name>
</gene>
<evidence type="ECO:0000313" key="4">
    <source>
        <dbReference type="EMBL" id="TCU90323.1"/>
    </source>
</evidence>
<dbReference type="EMBL" id="UGHR01000001">
    <property type="protein sequence ID" value="STQ89350.1"/>
    <property type="molecule type" value="Genomic_DNA"/>
</dbReference>
<evidence type="ECO:0000313" key="6">
    <source>
        <dbReference type="Proteomes" id="UP000295794"/>
    </source>
</evidence>
<feature type="transmembrane region" description="Helical" evidence="1">
    <location>
        <begin position="42"/>
        <end position="65"/>
    </location>
</feature>
<evidence type="ECO:0000313" key="5">
    <source>
        <dbReference type="Proteomes" id="UP000255108"/>
    </source>
</evidence>
<keyword evidence="1" id="KW-1133">Transmembrane helix</keyword>
<evidence type="ECO:0000259" key="2">
    <source>
        <dbReference type="Pfam" id="PF01569"/>
    </source>
</evidence>
<dbReference type="InterPro" id="IPR000326">
    <property type="entry name" value="PAP2/HPO"/>
</dbReference>
<reference evidence="3 5" key="1">
    <citation type="submission" date="2018-06" db="EMBL/GenBank/DDBJ databases">
        <authorList>
            <consortium name="Pathogen Informatics"/>
            <person name="Doyle S."/>
        </authorList>
    </citation>
    <scope>NUCLEOTIDE SEQUENCE [LARGE SCALE GENOMIC DNA]</scope>
    <source>
        <strain evidence="3 5">NCTC11159</strain>
    </source>
</reference>
<proteinExistence type="predicted"/>
<dbReference type="RefSeq" id="WP_115225803.1">
    <property type="nucleotide sequence ID" value="NZ_CAWOLO010000001.1"/>
</dbReference>
<keyword evidence="6" id="KW-1185">Reference proteome</keyword>
<feature type="domain" description="Phosphatidic acid phosphatase type 2/haloperoxidase" evidence="2">
    <location>
        <begin position="74"/>
        <end position="146"/>
    </location>
</feature>
<dbReference type="Gene3D" id="1.20.144.10">
    <property type="entry name" value="Phosphatidic acid phosphatase type 2/haloperoxidase"/>
    <property type="match status" value="1"/>
</dbReference>
<keyword evidence="1" id="KW-0812">Transmembrane</keyword>
<dbReference type="SUPFAM" id="SSF48317">
    <property type="entry name" value="Acid phosphatase/Vanadium-dependent haloperoxidase"/>
    <property type="match status" value="1"/>
</dbReference>
<dbReference type="InterPro" id="IPR036938">
    <property type="entry name" value="PAP2/HPO_sf"/>
</dbReference>
<dbReference type="Proteomes" id="UP000255108">
    <property type="component" value="Unassembled WGS sequence"/>
</dbReference>
<protein>
    <recommendedName>
        <fullName evidence="2">Phosphatidic acid phosphatase type 2/haloperoxidase domain-containing protein</fullName>
    </recommendedName>
</protein>
<name>A0A377Q3S0_9NEIS</name>